<organism evidence="1 2">
    <name type="scientific">Octadecabacter antarcticus 307</name>
    <dbReference type="NCBI Taxonomy" id="391626"/>
    <lineage>
        <taxon>Bacteria</taxon>
        <taxon>Pseudomonadati</taxon>
        <taxon>Pseudomonadota</taxon>
        <taxon>Alphaproteobacteria</taxon>
        <taxon>Rhodobacterales</taxon>
        <taxon>Roseobacteraceae</taxon>
        <taxon>Octadecabacter</taxon>
    </lineage>
</organism>
<gene>
    <name evidence="1" type="ORF">OAN307_c32030</name>
</gene>
<sequence length="109" mass="11886">MSVHERNYIPELPNIPATGVNAVAIISWFYAFCLWECLLPVHCAKLLHCSVGRAGFKAVIGCGHGVSQLPADSVEKHRIAGAESLALNWVQAPFLSGFARLLRCRKDLG</sequence>
<dbReference type="EMBL" id="CP003740">
    <property type="protein sequence ID" value="AGI68725.1"/>
    <property type="molecule type" value="Genomic_DNA"/>
</dbReference>
<evidence type="ECO:0000313" key="2">
    <source>
        <dbReference type="Proteomes" id="UP000005307"/>
    </source>
</evidence>
<dbReference type="KEGG" id="oat:OAN307_c32030"/>
<dbReference type="AlphaFoldDB" id="M9RFX4"/>
<proteinExistence type="predicted"/>
<dbReference type="Proteomes" id="UP000005307">
    <property type="component" value="Chromosome"/>
</dbReference>
<evidence type="ECO:0000313" key="1">
    <source>
        <dbReference type="EMBL" id="AGI68725.1"/>
    </source>
</evidence>
<name>M9RFX4_9RHOB</name>
<dbReference type="HOGENOM" id="CLU_2181178_0_0_5"/>
<protein>
    <submittedName>
        <fullName evidence="1">Uncharacterized protein</fullName>
    </submittedName>
</protein>
<accession>M9RFX4</accession>
<keyword evidence="2" id="KW-1185">Reference proteome</keyword>
<reference evidence="1 2" key="1">
    <citation type="journal article" date="2013" name="PLoS ONE">
        <title>Poles Apart: Arctic and Antarctic Octadecabacter strains Share High Genome Plasticity and a New Type of Xanthorhodopsin.</title>
        <authorList>
            <person name="Vollmers J."/>
            <person name="Voget S."/>
            <person name="Dietrich S."/>
            <person name="Gollnow K."/>
            <person name="Smits M."/>
            <person name="Meyer K."/>
            <person name="Brinkhoff T."/>
            <person name="Simon M."/>
            <person name="Daniel R."/>
        </authorList>
    </citation>
    <scope>NUCLEOTIDE SEQUENCE [LARGE SCALE GENOMIC DNA]</scope>
    <source>
        <strain evidence="1 2">307</strain>
    </source>
</reference>